<keyword evidence="2" id="KW-1185">Reference proteome</keyword>
<comment type="caution">
    <text evidence="1">The sequence shown here is derived from an EMBL/GenBank/DDBJ whole genome shotgun (WGS) entry which is preliminary data.</text>
</comment>
<accession>A0ACB9H357</accession>
<proteinExistence type="predicted"/>
<dbReference type="Proteomes" id="UP001055811">
    <property type="component" value="Linkage Group LG01"/>
</dbReference>
<evidence type="ECO:0000313" key="2">
    <source>
        <dbReference type="Proteomes" id="UP001055811"/>
    </source>
</evidence>
<name>A0ACB9H357_CICIN</name>
<organism evidence="1 2">
    <name type="scientific">Cichorium intybus</name>
    <name type="common">Chicory</name>
    <dbReference type="NCBI Taxonomy" id="13427"/>
    <lineage>
        <taxon>Eukaryota</taxon>
        <taxon>Viridiplantae</taxon>
        <taxon>Streptophyta</taxon>
        <taxon>Embryophyta</taxon>
        <taxon>Tracheophyta</taxon>
        <taxon>Spermatophyta</taxon>
        <taxon>Magnoliopsida</taxon>
        <taxon>eudicotyledons</taxon>
        <taxon>Gunneridae</taxon>
        <taxon>Pentapetalae</taxon>
        <taxon>asterids</taxon>
        <taxon>campanulids</taxon>
        <taxon>Asterales</taxon>
        <taxon>Asteraceae</taxon>
        <taxon>Cichorioideae</taxon>
        <taxon>Cichorieae</taxon>
        <taxon>Cichoriinae</taxon>
        <taxon>Cichorium</taxon>
    </lineage>
</organism>
<gene>
    <name evidence="1" type="ORF">L2E82_02743</name>
</gene>
<reference evidence="1 2" key="2">
    <citation type="journal article" date="2022" name="Mol. Ecol. Resour.">
        <title>The genomes of chicory, endive, great burdock and yacon provide insights into Asteraceae paleo-polyploidization history and plant inulin production.</title>
        <authorList>
            <person name="Fan W."/>
            <person name="Wang S."/>
            <person name="Wang H."/>
            <person name="Wang A."/>
            <person name="Jiang F."/>
            <person name="Liu H."/>
            <person name="Zhao H."/>
            <person name="Xu D."/>
            <person name="Zhang Y."/>
        </authorList>
    </citation>
    <scope>NUCLEOTIDE SEQUENCE [LARGE SCALE GENOMIC DNA]</scope>
    <source>
        <strain evidence="2">cv. Punajuju</strain>
        <tissue evidence="1">Leaves</tissue>
    </source>
</reference>
<reference evidence="2" key="1">
    <citation type="journal article" date="2022" name="Mol. Ecol. Resour.">
        <title>The genomes of chicory, endive, great burdock and yacon provide insights into Asteraceae palaeo-polyploidization history and plant inulin production.</title>
        <authorList>
            <person name="Fan W."/>
            <person name="Wang S."/>
            <person name="Wang H."/>
            <person name="Wang A."/>
            <person name="Jiang F."/>
            <person name="Liu H."/>
            <person name="Zhao H."/>
            <person name="Xu D."/>
            <person name="Zhang Y."/>
        </authorList>
    </citation>
    <scope>NUCLEOTIDE SEQUENCE [LARGE SCALE GENOMIC DNA]</scope>
    <source>
        <strain evidence="2">cv. Punajuju</strain>
    </source>
</reference>
<protein>
    <submittedName>
        <fullName evidence="1">Uncharacterized protein</fullName>
    </submittedName>
</protein>
<evidence type="ECO:0000313" key="1">
    <source>
        <dbReference type="EMBL" id="KAI3789936.1"/>
    </source>
</evidence>
<sequence>MPLLDTRLFFIVVNLSSPSNFSPFTHKSGTKIYHWKAINDYSPLILPNELTVMGFDSGIGPLHPLVVSLATRFSGCVPTAASHSFDTTSVLCCQRYCVAKVVCVMEWILHNKCYSKEVKVAVVVVVIGVGVCTVTDVKVNAKAPIQALSLLVFDPFIDYYLSGRLISDYMKTISSGVIIFILSSCSLAVFCNISRYLCIGRFSAVSFQYDFSFGNTAFHQETLGNVKMAIKSTKKLCAVQSDRFEEFFAPELDKHGYQALFKKKTSEDNVALIVVLGASLVTKVLIILESANTHVNVQHELKDVKLWQDRQCPHALLAIGKVDPMHQDLAVDRHEILRLVNKIEIKVHLLIARVEHKKNLVLEFAEMGNRVHEFATSGMRHPKRKKICSNSEELVGELKGLGYVAETNLRMRNEKTISKYNVVIEIEKCIVNFLMSSS</sequence>
<dbReference type="EMBL" id="CM042009">
    <property type="protein sequence ID" value="KAI3789936.1"/>
    <property type="molecule type" value="Genomic_DNA"/>
</dbReference>